<dbReference type="RefSeq" id="WP_188908292.1">
    <property type="nucleotide sequence ID" value="NZ_BMMF01000001.1"/>
</dbReference>
<dbReference type="CDD" id="cd00207">
    <property type="entry name" value="fer2"/>
    <property type="match status" value="1"/>
</dbReference>
<proteinExistence type="predicted"/>
<protein>
    <submittedName>
        <fullName evidence="7">Carbon monoxide dehydrogenase</fullName>
    </submittedName>
</protein>
<dbReference type="GO" id="GO:0046872">
    <property type="term" value="F:metal ion binding"/>
    <property type="evidence" value="ECO:0007669"/>
    <property type="project" value="UniProtKB-KW"/>
</dbReference>
<dbReference type="GO" id="GO:0016491">
    <property type="term" value="F:oxidoreductase activity"/>
    <property type="evidence" value="ECO:0007669"/>
    <property type="project" value="UniProtKB-KW"/>
</dbReference>
<dbReference type="Proteomes" id="UP000600449">
    <property type="component" value="Unassembled WGS sequence"/>
</dbReference>
<dbReference type="AlphaFoldDB" id="A0A917Q3J2"/>
<dbReference type="EMBL" id="BMMF01000001">
    <property type="protein sequence ID" value="GGK17841.1"/>
    <property type="molecule type" value="Genomic_DNA"/>
</dbReference>
<evidence type="ECO:0000256" key="5">
    <source>
        <dbReference type="ARBA" id="ARBA00023014"/>
    </source>
</evidence>
<dbReference type="InterPro" id="IPR012675">
    <property type="entry name" value="Beta-grasp_dom_sf"/>
</dbReference>
<keyword evidence="2" id="KW-0479">Metal-binding</keyword>
<dbReference type="PANTHER" id="PTHR44379">
    <property type="entry name" value="OXIDOREDUCTASE WITH IRON-SULFUR SUBUNIT"/>
    <property type="match status" value="1"/>
</dbReference>
<dbReference type="Gene3D" id="3.10.20.30">
    <property type="match status" value="1"/>
</dbReference>
<dbReference type="Pfam" id="PF01799">
    <property type="entry name" value="Fer2_2"/>
    <property type="match status" value="1"/>
</dbReference>
<evidence type="ECO:0000256" key="4">
    <source>
        <dbReference type="ARBA" id="ARBA00023004"/>
    </source>
</evidence>
<evidence type="ECO:0000313" key="8">
    <source>
        <dbReference type="Proteomes" id="UP000600449"/>
    </source>
</evidence>
<dbReference type="InterPro" id="IPR002888">
    <property type="entry name" value="2Fe-2S-bd"/>
</dbReference>
<organism evidence="7 8">
    <name type="scientific">Salinarimonas ramus</name>
    <dbReference type="NCBI Taxonomy" id="690164"/>
    <lineage>
        <taxon>Bacteria</taxon>
        <taxon>Pseudomonadati</taxon>
        <taxon>Pseudomonadota</taxon>
        <taxon>Alphaproteobacteria</taxon>
        <taxon>Hyphomicrobiales</taxon>
        <taxon>Salinarimonadaceae</taxon>
        <taxon>Salinarimonas</taxon>
    </lineage>
</organism>
<gene>
    <name evidence="7" type="primary">cooxS</name>
    <name evidence="7" type="ORF">GCM10011322_00700</name>
</gene>
<evidence type="ECO:0000256" key="1">
    <source>
        <dbReference type="ARBA" id="ARBA00022714"/>
    </source>
</evidence>
<keyword evidence="8" id="KW-1185">Reference proteome</keyword>
<keyword evidence="5" id="KW-0411">Iron-sulfur</keyword>
<evidence type="ECO:0000256" key="3">
    <source>
        <dbReference type="ARBA" id="ARBA00023002"/>
    </source>
</evidence>
<evidence type="ECO:0000256" key="2">
    <source>
        <dbReference type="ARBA" id="ARBA00022723"/>
    </source>
</evidence>
<dbReference type="SUPFAM" id="SSF47741">
    <property type="entry name" value="CO dehydrogenase ISP C-domain like"/>
    <property type="match status" value="1"/>
</dbReference>
<keyword evidence="4" id="KW-0408">Iron</keyword>
<feature type="domain" description="2Fe-2S ferredoxin-type" evidence="6">
    <location>
        <begin position="2"/>
        <end position="78"/>
    </location>
</feature>
<sequence length="165" mass="17294">MAIVSMTVNGKAVTADIDPRTLLVQFLREHLRLTGTHVGCDTSQCGACVVHMNGAAVKACTTLALQADGAAVTTIEGLADGADLHPMQAAFREHHGLQCGYCTPGMIMTAVDMVNRLGGDLSEETIRAELEGNICRCTGYHNIVRAVETGAKAMAGGEPVRQAAE</sequence>
<dbReference type="PROSITE" id="PS51085">
    <property type="entry name" value="2FE2S_FER_2"/>
    <property type="match status" value="1"/>
</dbReference>
<dbReference type="Gene3D" id="1.10.150.120">
    <property type="entry name" value="[2Fe-2S]-binding domain"/>
    <property type="match status" value="1"/>
</dbReference>
<dbReference type="InterPro" id="IPR036884">
    <property type="entry name" value="2Fe-2S-bd_dom_sf"/>
</dbReference>
<dbReference type="FunFam" id="1.10.150.120:FF:000003">
    <property type="entry name" value="Carbon monoxide dehydrogenase, small subunit"/>
    <property type="match status" value="1"/>
</dbReference>
<dbReference type="InterPro" id="IPR036010">
    <property type="entry name" value="2Fe-2S_ferredoxin-like_sf"/>
</dbReference>
<comment type="caution">
    <text evidence="7">The sequence shown here is derived from an EMBL/GenBank/DDBJ whole genome shotgun (WGS) entry which is preliminary data.</text>
</comment>
<dbReference type="InterPro" id="IPR051452">
    <property type="entry name" value="Diverse_Oxidoreductases"/>
</dbReference>
<evidence type="ECO:0000259" key="6">
    <source>
        <dbReference type="PROSITE" id="PS51085"/>
    </source>
</evidence>
<reference evidence="7 8" key="1">
    <citation type="journal article" date="2014" name="Int. J. Syst. Evol. Microbiol.">
        <title>Complete genome sequence of Corynebacterium casei LMG S-19264T (=DSM 44701T), isolated from a smear-ripened cheese.</title>
        <authorList>
            <consortium name="US DOE Joint Genome Institute (JGI-PGF)"/>
            <person name="Walter F."/>
            <person name="Albersmeier A."/>
            <person name="Kalinowski J."/>
            <person name="Ruckert C."/>
        </authorList>
    </citation>
    <scope>NUCLEOTIDE SEQUENCE [LARGE SCALE GENOMIC DNA]</scope>
    <source>
        <strain evidence="7 8">CGMCC 1.9161</strain>
    </source>
</reference>
<evidence type="ECO:0000313" key="7">
    <source>
        <dbReference type="EMBL" id="GGK17841.1"/>
    </source>
</evidence>
<dbReference type="InterPro" id="IPR001041">
    <property type="entry name" value="2Fe-2S_ferredoxin-type"/>
</dbReference>
<accession>A0A917Q3J2</accession>
<dbReference type="FunFam" id="3.10.20.30:FF:000020">
    <property type="entry name" value="Xanthine dehydrogenase iron-sulfur subunit"/>
    <property type="match status" value="1"/>
</dbReference>
<dbReference type="GO" id="GO:0051537">
    <property type="term" value="F:2 iron, 2 sulfur cluster binding"/>
    <property type="evidence" value="ECO:0007669"/>
    <property type="project" value="UniProtKB-KW"/>
</dbReference>
<dbReference type="PANTHER" id="PTHR44379:SF5">
    <property type="entry name" value="OXIDOREDUCTASE WITH IRON-SULFUR SUBUNIT"/>
    <property type="match status" value="1"/>
</dbReference>
<dbReference type="Pfam" id="PF00111">
    <property type="entry name" value="Fer2"/>
    <property type="match status" value="1"/>
</dbReference>
<dbReference type="SUPFAM" id="SSF54292">
    <property type="entry name" value="2Fe-2S ferredoxin-like"/>
    <property type="match status" value="1"/>
</dbReference>
<keyword evidence="3" id="KW-0560">Oxidoreductase</keyword>
<name>A0A917Q3J2_9HYPH</name>
<keyword evidence="1" id="KW-0001">2Fe-2S</keyword>